<proteinExistence type="predicted"/>
<comment type="caution">
    <text evidence="1">The sequence shown here is derived from an EMBL/GenBank/DDBJ whole genome shotgun (WGS) entry which is preliminary data.</text>
</comment>
<reference evidence="1 2" key="1">
    <citation type="submission" date="2016-10" db="EMBL/GenBank/DDBJ databases">
        <title>Genome sequence of the basidiomycete white-rot fungus Trametes pubescens.</title>
        <authorList>
            <person name="Makela M.R."/>
            <person name="Granchi Z."/>
            <person name="Peng M."/>
            <person name="De Vries R.P."/>
            <person name="Grigoriev I."/>
            <person name="Riley R."/>
            <person name="Hilden K."/>
        </authorList>
    </citation>
    <scope>NUCLEOTIDE SEQUENCE [LARGE SCALE GENOMIC DNA]</scope>
    <source>
        <strain evidence="1 2">FBCC735</strain>
    </source>
</reference>
<name>A0A1M2VPC0_TRAPU</name>
<evidence type="ECO:0000313" key="1">
    <source>
        <dbReference type="EMBL" id="OJT09406.1"/>
    </source>
</evidence>
<protein>
    <submittedName>
        <fullName evidence="1">Uncharacterized protein</fullName>
    </submittedName>
</protein>
<dbReference type="AlphaFoldDB" id="A0A1M2VPC0"/>
<sequence length="66" mass="7216">MRTAVDTKMRKRIVERLALCPAGAGWIPVCGVCKALTATNYLRGARANSLELPSTPEGITHHLRGW</sequence>
<organism evidence="1 2">
    <name type="scientific">Trametes pubescens</name>
    <name type="common">White-rot fungus</name>
    <dbReference type="NCBI Taxonomy" id="154538"/>
    <lineage>
        <taxon>Eukaryota</taxon>
        <taxon>Fungi</taxon>
        <taxon>Dikarya</taxon>
        <taxon>Basidiomycota</taxon>
        <taxon>Agaricomycotina</taxon>
        <taxon>Agaricomycetes</taxon>
        <taxon>Polyporales</taxon>
        <taxon>Polyporaceae</taxon>
        <taxon>Trametes</taxon>
    </lineage>
</organism>
<gene>
    <name evidence="1" type="ORF">TRAPUB_14109</name>
</gene>
<dbReference type="Proteomes" id="UP000184267">
    <property type="component" value="Unassembled WGS sequence"/>
</dbReference>
<keyword evidence="2" id="KW-1185">Reference proteome</keyword>
<dbReference type="EMBL" id="MNAD01000919">
    <property type="protein sequence ID" value="OJT09406.1"/>
    <property type="molecule type" value="Genomic_DNA"/>
</dbReference>
<evidence type="ECO:0000313" key="2">
    <source>
        <dbReference type="Proteomes" id="UP000184267"/>
    </source>
</evidence>
<accession>A0A1M2VPC0</accession>